<dbReference type="AlphaFoldDB" id="A0A0B6YT41"/>
<evidence type="ECO:0000313" key="1">
    <source>
        <dbReference type="EMBL" id="CEK59312.1"/>
    </source>
</evidence>
<reference evidence="1" key="1">
    <citation type="submission" date="2014-12" db="EMBL/GenBank/DDBJ databases">
        <title>Insight into the proteome of Arion vulgaris.</title>
        <authorList>
            <person name="Aradska J."/>
            <person name="Bulat T."/>
            <person name="Smidak R."/>
            <person name="Sarate P."/>
            <person name="Gangsoo J."/>
            <person name="Sialana F."/>
            <person name="Bilban M."/>
            <person name="Lubec G."/>
        </authorList>
    </citation>
    <scope>NUCLEOTIDE SEQUENCE</scope>
    <source>
        <tissue evidence="1">Skin</tissue>
    </source>
</reference>
<proteinExistence type="predicted"/>
<name>A0A0B6YT41_9EUPU</name>
<gene>
    <name evidence="1" type="primary">ORF35899</name>
</gene>
<organism evidence="1">
    <name type="scientific">Arion vulgaris</name>
    <dbReference type="NCBI Taxonomy" id="1028688"/>
    <lineage>
        <taxon>Eukaryota</taxon>
        <taxon>Metazoa</taxon>
        <taxon>Spiralia</taxon>
        <taxon>Lophotrochozoa</taxon>
        <taxon>Mollusca</taxon>
        <taxon>Gastropoda</taxon>
        <taxon>Heterobranchia</taxon>
        <taxon>Euthyneura</taxon>
        <taxon>Panpulmonata</taxon>
        <taxon>Eupulmonata</taxon>
        <taxon>Stylommatophora</taxon>
        <taxon>Helicina</taxon>
        <taxon>Arionoidea</taxon>
        <taxon>Arionidae</taxon>
        <taxon>Arion</taxon>
    </lineage>
</organism>
<accession>A0A0B6YT41</accession>
<sequence length="57" mass="6226">MSCKGTKNLSHICSVDFHSEISDTCSAYDSSSLCSQVESSKQKEASQHDHMEQSQAS</sequence>
<dbReference type="EMBL" id="HACG01012447">
    <property type="protein sequence ID" value="CEK59312.1"/>
    <property type="molecule type" value="Transcribed_RNA"/>
</dbReference>
<protein>
    <submittedName>
        <fullName evidence="1">Uncharacterized protein</fullName>
    </submittedName>
</protein>